<gene>
    <name evidence="1" type="ORF">UFOPK3927_01581</name>
</gene>
<name>A0A6J7NSD7_9ZZZZ</name>
<sequence length="54" mass="5772">MHGEFDGFVGDGSACEGRTPLERLFLFGEVTTLAAMDHGEVMFVDEHGGIGTDL</sequence>
<organism evidence="1">
    <name type="scientific">freshwater metagenome</name>
    <dbReference type="NCBI Taxonomy" id="449393"/>
    <lineage>
        <taxon>unclassified sequences</taxon>
        <taxon>metagenomes</taxon>
        <taxon>ecological metagenomes</taxon>
    </lineage>
</organism>
<reference evidence="1" key="1">
    <citation type="submission" date="2020-05" db="EMBL/GenBank/DDBJ databases">
        <authorList>
            <person name="Chiriac C."/>
            <person name="Salcher M."/>
            <person name="Ghai R."/>
            <person name="Kavagutti S V."/>
        </authorList>
    </citation>
    <scope>NUCLEOTIDE SEQUENCE</scope>
</reference>
<protein>
    <submittedName>
        <fullName evidence="1">Unannotated protein</fullName>
    </submittedName>
</protein>
<proteinExistence type="predicted"/>
<dbReference type="AlphaFoldDB" id="A0A6J7NSD7"/>
<dbReference type="EMBL" id="CAFBOK010000224">
    <property type="protein sequence ID" value="CAB4995927.1"/>
    <property type="molecule type" value="Genomic_DNA"/>
</dbReference>
<accession>A0A6J7NSD7</accession>
<evidence type="ECO:0000313" key="1">
    <source>
        <dbReference type="EMBL" id="CAB4995927.1"/>
    </source>
</evidence>